<evidence type="ECO:0000313" key="3">
    <source>
        <dbReference type="EMBL" id="MEA5457317.1"/>
    </source>
</evidence>
<feature type="domain" description="Zinc finger CHC2-type" evidence="2">
    <location>
        <begin position="34"/>
        <end position="80"/>
    </location>
</feature>
<dbReference type="CDD" id="cd01029">
    <property type="entry name" value="TOPRIM_primases"/>
    <property type="match status" value="1"/>
</dbReference>
<feature type="compositionally biased region" description="Low complexity" evidence="1">
    <location>
        <begin position="1122"/>
        <end position="1134"/>
    </location>
</feature>
<dbReference type="Proteomes" id="UP001304769">
    <property type="component" value="Unassembled WGS sequence"/>
</dbReference>
<keyword evidence="4" id="KW-1185">Reference proteome</keyword>
<evidence type="ECO:0000256" key="1">
    <source>
        <dbReference type="SAM" id="MobiDB-lite"/>
    </source>
</evidence>
<dbReference type="InterPro" id="IPR002694">
    <property type="entry name" value="Znf_CHC2"/>
</dbReference>
<dbReference type="Pfam" id="PF01807">
    <property type="entry name" value="Zn_ribbon_DnaG"/>
    <property type="match status" value="1"/>
</dbReference>
<evidence type="ECO:0000313" key="4">
    <source>
        <dbReference type="Proteomes" id="UP001304769"/>
    </source>
</evidence>
<dbReference type="SMART" id="SM00400">
    <property type="entry name" value="ZnF_CHCC"/>
    <property type="match status" value="1"/>
</dbReference>
<accession>A0ABU5TCP8</accession>
<feature type="compositionally biased region" description="Low complexity" evidence="1">
    <location>
        <begin position="1211"/>
        <end position="1220"/>
    </location>
</feature>
<feature type="compositionally biased region" description="Pro residues" evidence="1">
    <location>
        <begin position="1250"/>
        <end position="1259"/>
    </location>
</feature>
<feature type="compositionally biased region" description="Low complexity" evidence="1">
    <location>
        <begin position="1228"/>
        <end position="1249"/>
    </location>
</feature>
<protein>
    <submittedName>
        <fullName evidence="3">CHC2 zinc finger domain-containing protein</fullName>
    </submittedName>
</protein>
<dbReference type="RefSeq" id="WP_323281229.1">
    <property type="nucleotide sequence ID" value="NZ_JAYGGQ010000026.1"/>
</dbReference>
<dbReference type="SUPFAM" id="SSF57783">
    <property type="entry name" value="Zinc beta-ribbon"/>
    <property type="match status" value="1"/>
</dbReference>
<proteinExistence type="predicted"/>
<dbReference type="Gene3D" id="3.40.1360.10">
    <property type="match status" value="1"/>
</dbReference>
<sequence>MSSSSPEPILRSSLDRVIRALEGMGYPTKRSDRFMTLCPLHEDKTPSMHVTWHSGKVMLYCFACSQGGAATYEDLAHALGLEPSDLFDAPLPPKTEWSGRRASVVQLKKPERPAPLPPVLALEAAEPATAQEPRHRWAKTAVYAYVDEDGALVQEVVREQCTVKAHPAKRFKQAFIDPATGNRVHEKPKGFVGVPYRLPEVVDGIRAKRTVWLVEGEKDADTAASEGLVATTNAQGSGAFPEELLNWFLVPDENGEIIPAHVRLVADRDKAGYNRVAALYPQLVALGVKASIVLPATQDPKSDLTDHFEAGYGTGDFVEISLSTAQMLAQLEDVRDARHKQVEKALGQAEAREALAQRGDAVEENRAAAQAWAKEAVRRLGRVRELAQLPDTVREADRELAEEITTLRDGAFAAVRHLHESLGLAVPSSLQSSRADDVVPLGASTSAFNPGVLANDPDPGQPNSAPSFSVRRGETVKVTYKWDESSEEYKPKYETVLRCWAQVMDRFTEDSHSEDPEAMRPSLGMRVKFSRWHRDESGKPVRNPDGTYQTDVETVIWDAETIQKGRWVDEIPWFGSAALPTTSRRGKDAALDGILQAVPGPATKTPKFTVTGWRQDPTGDWRFIHSTGAITAQGSEPADVALPDSLAVYSMPEPTSDARALRKAWDEGIMPLLEKLPARVIVPLLGFACESVFADRLKTVLHLQGGRSSYKTAVAGLALQLFAPGIHFRGRREIVSGANSGGTTLGVFRTISLAANLPVLVDDFAPDGDPKRAQRKLGDVARINYNGTLRAAGNVRGTINNDRPLRAGVITTGELGADDSAETRLLTVPLGPGDIVDAQHILPRLETSAARQARSLIGSSLIQHLATTMDDELAERTLWQNNPDLPGNPYQYWVEAVKTLPHDESLLGRFSDAGQWCSHGLRLLLRMLVSRGALAAEEARDVLRFADEAIYEALSLQNDVAGDSAHRLVSYLRDAMASGEAHLSGVDGDEPADPMRAGWASRGQGMDGYRMWNPQGTRIGAVDDTTVYLIPSVVMGVANTMASRADATFGESTVSISSAMLSHGWITRDSAGKHATQKRLAGKKIRVWAIPASVLFGDDEDERPTGHTGSDSPVPSPPPLFPGTGPADGGTDPDNPQERGMPQRTFVDVTGETVVMDVLSPYEPCVLCEQIAAGAIEGTPMHERCWNRAMEEMTVGHARFAARLSAAQQAAPAPVAAQTPQPAPAAPEPAQAAAAPPATQQAPTAAETAPAPPSGPVDEPPAAAADPDKEDESPQLPKFAASCAVLDVDGVYMPDGTVRELEAAPEHIGQLADLAAGIGLGTIVRKAKNRAGIWRYKAEPGVIFVTPEATMRLFGMDGELEQDQLKRTAQLKQATAGHPFLALALEDGWQMSAKGEHITGTMRLWGKGDQRRAFVSFLPMLGDDALPALVDIAKRGKPKPAKAAVVARRFEAFASALQYPYQVSATSTGLNLLSETRKDRTETLKAYDAVPPATIPGLVLDHNWSRKPTEDEAGHEFVHVWDRGASYLAAADTTFGIGPATHIDGPTKFDRKTPGYWLVDVPERAEWLYPSIFNPAGVHIAGPKWYVTETLAFAEELGYEIRPLEAWIWNQSGRIFSAWAKRIIDARTALDTPDRDEQAARDIVKNLYVRTLGMMGSHDHHAGRTAYAPERYDMIKGRAGANILRRIVKIGEDFGRWPVAVWTDAIAYTSSDPDPVTAWPGDPKHLGRGAGQYKHLGFARISEIGKFLTGRGFEKEAAMKLLGPDSLK</sequence>
<comment type="caution">
    <text evidence="3">The sequence shown here is derived from an EMBL/GenBank/DDBJ whole genome shotgun (WGS) entry which is preliminary data.</text>
</comment>
<gene>
    <name evidence="3" type="ORF">SPF06_21580</name>
</gene>
<feature type="region of interest" description="Disordered" evidence="1">
    <location>
        <begin position="1096"/>
        <end position="1142"/>
    </location>
</feature>
<dbReference type="InterPro" id="IPR034154">
    <property type="entry name" value="TOPRIM_DnaG/twinkle"/>
</dbReference>
<dbReference type="Gene3D" id="3.90.580.10">
    <property type="entry name" value="Zinc finger, CHC2-type domain"/>
    <property type="match status" value="1"/>
</dbReference>
<organism evidence="3 4">
    <name type="scientific">Sinomonas terricola</name>
    <dbReference type="NCBI Taxonomy" id="3110330"/>
    <lineage>
        <taxon>Bacteria</taxon>
        <taxon>Bacillati</taxon>
        <taxon>Actinomycetota</taxon>
        <taxon>Actinomycetes</taxon>
        <taxon>Micrococcales</taxon>
        <taxon>Micrococcaceae</taxon>
        <taxon>Sinomonas</taxon>
    </lineage>
</organism>
<dbReference type="EMBL" id="JAYGGQ010000026">
    <property type="protein sequence ID" value="MEA5457317.1"/>
    <property type="molecule type" value="Genomic_DNA"/>
</dbReference>
<dbReference type="InterPro" id="IPR036977">
    <property type="entry name" value="DNA_primase_Znf_CHC2"/>
</dbReference>
<feature type="region of interest" description="Disordered" evidence="1">
    <location>
        <begin position="1211"/>
        <end position="1275"/>
    </location>
</feature>
<name>A0ABU5TCP8_9MICC</name>
<reference evidence="3 4" key="1">
    <citation type="submission" date="2023-12" db="EMBL/GenBank/DDBJ databases">
        <title>Sinomonas terricola sp. nov, isolated from litchi orchard soil in Guangdong, PR China.</title>
        <authorList>
            <person name="Jiaxin W."/>
            <person name="Yang Z."/>
            <person name="Honghui Z."/>
        </authorList>
    </citation>
    <scope>NUCLEOTIDE SEQUENCE [LARGE SCALE GENOMIC DNA]</scope>
    <source>
        <strain evidence="3 4">JGH33</strain>
    </source>
</reference>
<evidence type="ECO:0000259" key="2">
    <source>
        <dbReference type="SMART" id="SM00400"/>
    </source>
</evidence>